<feature type="region of interest" description="Disordered" evidence="1">
    <location>
        <begin position="565"/>
        <end position="590"/>
    </location>
</feature>
<evidence type="ECO:0000259" key="2">
    <source>
        <dbReference type="Pfam" id="PF06985"/>
    </source>
</evidence>
<keyword evidence="4" id="KW-1185">Reference proteome</keyword>
<evidence type="ECO:0000313" key="4">
    <source>
        <dbReference type="Proteomes" id="UP000652219"/>
    </source>
</evidence>
<reference evidence="3 4" key="1">
    <citation type="journal article" date="2020" name="Phytopathology">
        <title>Genome Sequence Resources of Colletotrichum truncatum, C. plurivorum, C. musicola, and C. sojae: Four Species Pathogenic to Soybean (Glycine max).</title>
        <authorList>
            <person name="Rogerio F."/>
            <person name="Boufleur T.R."/>
            <person name="Ciampi-Guillardi M."/>
            <person name="Sukno S.A."/>
            <person name="Thon M.R."/>
            <person name="Massola Junior N.S."/>
            <person name="Baroncelli R."/>
        </authorList>
    </citation>
    <scope>NUCLEOTIDE SEQUENCE [LARGE SCALE GENOMIC DNA]</scope>
    <source>
        <strain evidence="3 4">LFN0009</strain>
    </source>
</reference>
<dbReference type="InterPro" id="IPR010730">
    <property type="entry name" value="HET"/>
</dbReference>
<dbReference type="Proteomes" id="UP000652219">
    <property type="component" value="Unassembled WGS sequence"/>
</dbReference>
<protein>
    <submittedName>
        <fullName evidence="3">Heterokaryon incompatibility protein</fullName>
    </submittedName>
</protein>
<dbReference type="PANTHER" id="PTHR33112:SF10">
    <property type="entry name" value="TOL"/>
    <property type="match status" value="1"/>
</dbReference>
<name>A0A8H6J761_9PEZI</name>
<comment type="caution">
    <text evidence="3">The sequence shown here is derived from an EMBL/GenBank/DDBJ whole genome shotgun (WGS) entry which is preliminary data.</text>
</comment>
<dbReference type="PANTHER" id="PTHR33112">
    <property type="entry name" value="DOMAIN PROTEIN, PUTATIVE-RELATED"/>
    <property type="match status" value="1"/>
</dbReference>
<feature type="domain" description="Heterokaryon incompatibility" evidence="2">
    <location>
        <begin position="198"/>
        <end position="361"/>
    </location>
</feature>
<evidence type="ECO:0000313" key="3">
    <source>
        <dbReference type="EMBL" id="KAF6807568.1"/>
    </source>
</evidence>
<dbReference type="AlphaFoldDB" id="A0A8H6J761"/>
<gene>
    <name evidence="3" type="ORF">CSOJ01_08083</name>
</gene>
<organism evidence="3 4">
    <name type="scientific">Colletotrichum sojae</name>
    <dbReference type="NCBI Taxonomy" id="2175907"/>
    <lineage>
        <taxon>Eukaryota</taxon>
        <taxon>Fungi</taxon>
        <taxon>Dikarya</taxon>
        <taxon>Ascomycota</taxon>
        <taxon>Pezizomycotina</taxon>
        <taxon>Sordariomycetes</taxon>
        <taxon>Hypocreomycetidae</taxon>
        <taxon>Glomerellales</taxon>
        <taxon>Glomerellaceae</taxon>
        <taxon>Colletotrichum</taxon>
        <taxon>Colletotrichum orchidearum species complex</taxon>
    </lineage>
</organism>
<accession>A0A8H6J761</accession>
<evidence type="ECO:0000256" key="1">
    <source>
        <dbReference type="SAM" id="MobiDB-lite"/>
    </source>
</evidence>
<dbReference type="EMBL" id="WIGN01000134">
    <property type="protein sequence ID" value="KAF6807568.1"/>
    <property type="molecule type" value="Genomic_DNA"/>
</dbReference>
<sequence length="748" mass="84848">MESRVPAVCQYCEDNVLESSKIWDYYNPDLDTPKAPGCVFCTRLAPLIQKARARCSHGLERDGGEAAYRWNIRKAQIRETSSHFSITFRPLPSSCHECEKCNPGELPEVMLYLFPEDDVGCVPLNDKALGPHTGSEQSFGQMKSWLENCKNNHPICQSRPTSGDFMPTRVLDLNTASETCSTTRIRVVETKNMNNDRYMTLSHCWGDDGFVRLTQDTLTEFITNGIPWTTGSPRPVPLNDFTTNDNFVEAVEVARRLGVRYMWVDSLCIIQGEDGDFKTEGGLMHKIYRNSYCNLAAAASKDSKGGLFRERNIDILPASYKSLRGSSSRFNGGVWRILSSDLWDSELLGSPLYNRGWVFQERMLSPRLLQFGHNQIFWDCATTSACEALPAGLPLFLDAKAGTDRGWRRRLQEADITVPSRIRTTESSLEKFWEGAVRNYTSCKLTKHDDKQRALWGIAKLVRDMLREEYAFGLWENCLWEQLAWRVAGPPALEPAKTEKEAFPSWSWTSLNVPIKVVPRLKGDKRFYVVMDHKQEDISFQLRTTIFRGTREEEPSPALDEKFGEVESQDAMTSGRKAETETMNVMPNPDEPSEVLFPEIKMQSHICEGVLQSNEQQEAWSVVIEGIGENAVIEAYPDIHPGAKAAPCRFLVLVASRILFSELGDKIHDPGEVKESEASDIGEIQYSGVGILVKWKDEENKRLKRIGSVAFRHLNSQDWGHFRRACGEDDEAMQFELDEMNGQKVWLV</sequence>
<proteinExistence type="predicted"/>
<dbReference type="Pfam" id="PF06985">
    <property type="entry name" value="HET"/>
    <property type="match status" value="1"/>
</dbReference>